<keyword evidence="1" id="KW-0472">Membrane</keyword>
<organism evidence="2 3">
    <name type="scientific">Cupriavidus nantongensis</name>
    <dbReference type="NCBI Taxonomy" id="1796606"/>
    <lineage>
        <taxon>Bacteria</taxon>
        <taxon>Pseudomonadati</taxon>
        <taxon>Pseudomonadota</taxon>
        <taxon>Betaproteobacteria</taxon>
        <taxon>Burkholderiales</taxon>
        <taxon>Burkholderiaceae</taxon>
        <taxon>Cupriavidus</taxon>
    </lineage>
</organism>
<keyword evidence="3" id="KW-1185">Reference proteome</keyword>
<keyword evidence="1" id="KW-1133">Transmembrane helix</keyword>
<dbReference type="STRING" id="1796606.A2G96_05940"/>
<evidence type="ECO:0000313" key="2">
    <source>
        <dbReference type="EMBL" id="AMR77310.1"/>
    </source>
</evidence>
<feature type="transmembrane region" description="Helical" evidence="1">
    <location>
        <begin position="12"/>
        <end position="31"/>
    </location>
</feature>
<dbReference type="EMBL" id="CP014844">
    <property type="protein sequence ID" value="AMR77310.1"/>
    <property type="molecule type" value="Genomic_DNA"/>
</dbReference>
<dbReference type="KEGG" id="cnan:A2G96_05940"/>
<protein>
    <submittedName>
        <fullName evidence="2">Uncharacterized protein</fullName>
    </submittedName>
</protein>
<feature type="transmembrane region" description="Helical" evidence="1">
    <location>
        <begin position="90"/>
        <end position="112"/>
    </location>
</feature>
<dbReference type="RefSeq" id="WP_062797653.1">
    <property type="nucleotide sequence ID" value="NZ_CP014844.1"/>
</dbReference>
<reference evidence="2 3" key="1">
    <citation type="submission" date="2016-03" db="EMBL/GenBank/DDBJ databases">
        <title>Complete genome sequence of a novel chlorpyrifos degrading bacterium, Cupriavidus nantongensis sp. X1.</title>
        <authorList>
            <person name="Fang L."/>
        </authorList>
    </citation>
    <scope>NUCLEOTIDE SEQUENCE [LARGE SCALE GENOMIC DNA]</scope>
    <source>
        <strain evidence="2 3">X1</strain>
    </source>
</reference>
<evidence type="ECO:0000256" key="1">
    <source>
        <dbReference type="SAM" id="Phobius"/>
    </source>
</evidence>
<sequence>MEHIKNRLRATIDAGAWYLILIGMVLFTVRIPLNAWAAINLPVAVSALQIGGFMFVLGGLQTIISMVVWPQVSLRELIYEATHGRNMGAALTIVGLMLYNGLGMLAIAVWVSGGMGFAAGGR</sequence>
<evidence type="ECO:0000313" key="3">
    <source>
        <dbReference type="Proteomes" id="UP000075238"/>
    </source>
</evidence>
<dbReference type="AlphaFoldDB" id="A0A142JGU8"/>
<proteinExistence type="predicted"/>
<dbReference type="Proteomes" id="UP000075238">
    <property type="component" value="Chromosome 1"/>
</dbReference>
<keyword evidence="1" id="KW-0812">Transmembrane</keyword>
<accession>A0A142JGU8</accession>
<feature type="transmembrane region" description="Helical" evidence="1">
    <location>
        <begin position="43"/>
        <end position="69"/>
    </location>
</feature>
<gene>
    <name evidence="2" type="ORF">A2G96_05940</name>
</gene>
<name>A0A142JGU8_9BURK</name>